<dbReference type="InterPro" id="IPR035996">
    <property type="entry name" value="4pyrrol_Methylase_sf"/>
</dbReference>
<dbReference type="Proteomes" id="UP001589890">
    <property type="component" value="Unassembled WGS sequence"/>
</dbReference>
<dbReference type="Gene3D" id="3.40.1010.10">
    <property type="entry name" value="Cobalt-precorrin-4 Transmethylase, Domain 1"/>
    <property type="match status" value="1"/>
</dbReference>
<sequence length="398" mass="41553">MSDLTVVGIGADGWSGLAAAGREAVERADVVMGSARQLKLVPSTGEQIAWPSPLSESLPGLLAQNRGRRVVVLASGDPTFHGIGTTLTRLLGADAVRVIPSPSSVSLACARLGWAQDQVEVVSLVGHPLELLQPHVQPGRRIVVLSWGAHTPAEVAALLVDRGYGDSELTVLEQLGSAEERIRRATASTFAEEDVNSLNVIGITCRANPGAPLLSTSPGLPDEAYESDGQLTKREVRAVTLSRLAPTPGQLLWDVGGGAGSIAIEWSRHHPSCKAVAIEQDATRAGRLTRNAAALGVVVEVVTGKAPEALIDLETPQAVFVGGGATKTGMIETCWQALAPGGRLVVNAVTLETEAVVAKWYAELGGDLVRLAVQRASPVGGMTGWRAAMPVTIWSVTK</sequence>
<dbReference type="RefSeq" id="WP_380050972.1">
    <property type="nucleotide sequence ID" value="NZ_JBHLTC010000029.1"/>
</dbReference>
<dbReference type="SUPFAM" id="SSF53790">
    <property type="entry name" value="Tetrapyrrole methylase"/>
    <property type="match status" value="1"/>
</dbReference>
<dbReference type="InterPro" id="IPR000878">
    <property type="entry name" value="4pyrrol_Mease"/>
</dbReference>
<dbReference type="InterPro" id="IPR029063">
    <property type="entry name" value="SAM-dependent_MTases_sf"/>
</dbReference>
<evidence type="ECO:0000313" key="8">
    <source>
        <dbReference type="Proteomes" id="UP001589890"/>
    </source>
</evidence>
<feature type="domain" description="Tetrapyrrole methylase" evidence="6">
    <location>
        <begin position="4"/>
        <end position="189"/>
    </location>
</feature>
<dbReference type="InterPro" id="IPR014008">
    <property type="entry name" value="Cbl_synth_MTase_CbiT"/>
</dbReference>
<dbReference type="SUPFAM" id="SSF53335">
    <property type="entry name" value="S-adenosyl-L-methionine-dependent methyltransferases"/>
    <property type="match status" value="1"/>
</dbReference>
<evidence type="ECO:0000256" key="5">
    <source>
        <dbReference type="ARBA" id="ARBA00022691"/>
    </source>
</evidence>
<dbReference type="CDD" id="cd11644">
    <property type="entry name" value="Precorrin-6Y-MT"/>
    <property type="match status" value="1"/>
</dbReference>
<dbReference type="PIRSF" id="PIRSF036428">
    <property type="entry name" value="CobL"/>
    <property type="match status" value="1"/>
</dbReference>
<accession>A0ABV6QQK1</accession>
<keyword evidence="3" id="KW-0489">Methyltransferase</keyword>
<dbReference type="NCBIfam" id="TIGR02469">
    <property type="entry name" value="CbiT"/>
    <property type="match status" value="1"/>
</dbReference>
<reference evidence="7 8" key="1">
    <citation type="submission" date="2024-09" db="EMBL/GenBank/DDBJ databases">
        <authorList>
            <person name="Sun Q."/>
            <person name="Mori K."/>
        </authorList>
    </citation>
    <scope>NUCLEOTIDE SEQUENCE [LARGE SCALE GENOMIC DNA]</scope>
    <source>
        <strain evidence="7 8">CGMCC 1.15906</strain>
    </source>
</reference>
<keyword evidence="8" id="KW-1185">Reference proteome</keyword>
<keyword evidence="2" id="KW-0169">Cobalamin biosynthesis</keyword>
<dbReference type="InterPro" id="IPR006365">
    <property type="entry name" value="Cbl_synth_CobL"/>
</dbReference>
<dbReference type="InterPro" id="IPR050714">
    <property type="entry name" value="Cobalamin_biosynth_MTase"/>
</dbReference>
<dbReference type="PANTHER" id="PTHR43182">
    <property type="entry name" value="COBALT-PRECORRIN-6B C(15)-METHYLTRANSFERASE (DECARBOXYLATING)"/>
    <property type="match status" value="1"/>
</dbReference>
<dbReference type="Gene3D" id="3.30.950.10">
    <property type="entry name" value="Methyltransferase, Cobalt-precorrin-4 Transmethylase, Domain 2"/>
    <property type="match status" value="1"/>
</dbReference>
<evidence type="ECO:0000313" key="7">
    <source>
        <dbReference type="EMBL" id="MFC0626888.1"/>
    </source>
</evidence>
<comment type="caution">
    <text evidence="7">The sequence shown here is derived from an EMBL/GenBank/DDBJ whole genome shotgun (WGS) entry which is preliminary data.</text>
</comment>
<dbReference type="InterPro" id="IPR012818">
    <property type="entry name" value="CbiE"/>
</dbReference>
<gene>
    <name evidence="7" type="primary">cbiE</name>
    <name evidence="7" type="ORF">ACFFGN_22600</name>
</gene>
<name>A0ABV6QQK1_9ACTN</name>
<keyword evidence="4" id="KW-0808">Transferase</keyword>
<comment type="pathway">
    <text evidence="1">Cofactor biosynthesis; adenosylcobalamin biosynthesis.</text>
</comment>
<evidence type="ECO:0000256" key="4">
    <source>
        <dbReference type="ARBA" id="ARBA00022679"/>
    </source>
</evidence>
<dbReference type="InterPro" id="IPR014776">
    <property type="entry name" value="4pyrrole_Mease_sub2"/>
</dbReference>
<dbReference type="Pfam" id="PF00590">
    <property type="entry name" value="TP_methylase"/>
    <property type="match status" value="1"/>
</dbReference>
<dbReference type="CDD" id="cd02440">
    <property type="entry name" value="AdoMet_MTases"/>
    <property type="match status" value="1"/>
</dbReference>
<evidence type="ECO:0000256" key="2">
    <source>
        <dbReference type="ARBA" id="ARBA00022573"/>
    </source>
</evidence>
<protein>
    <submittedName>
        <fullName evidence="7">Precorrin-6y C5,15-methyltransferase (Decarboxylating) subunit CbiE</fullName>
    </submittedName>
</protein>
<dbReference type="NCBIfam" id="TIGR02467">
    <property type="entry name" value="CbiE"/>
    <property type="match status" value="1"/>
</dbReference>
<organism evidence="7 8">
    <name type="scientific">Kribbella deserti</name>
    <dbReference type="NCBI Taxonomy" id="1926257"/>
    <lineage>
        <taxon>Bacteria</taxon>
        <taxon>Bacillati</taxon>
        <taxon>Actinomycetota</taxon>
        <taxon>Actinomycetes</taxon>
        <taxon>Propionibacteriales</taxon>
        <taxon>Kribbellaceae</taxon>
        <taxon>Kribbella</taxon>
    </lineage>
</organism>
<dbReference type="Gene3D" id="3.40.50.150">
    <property type="entry name" value="Vaccinia Virus protein VP39"/>
    <property type="match status" value="1"/>
</dbReference>
<evidence type="ECO:0000256" key="3">
    <source>
        <dbReference type="ARBA" id="ARBA00022603"/>
    </source>
</evidence>
<evidence type="ECO:0000256" key="1">
    <source>
        <dbReference type="ARBA" id="ARBA00004953"/>
    </source>
</evidence>
<dbReference type="PANTHER" id="PTHR43182:SF1">
    <property type="entry name" value="COBALT-PRECORRIN-7 C(5)-METHYLTRANSFERASE"/>
    <property type="match status" value="1"/>
</dbReference>
<dbReference type="InterPro" id="IPR014777">
    <property type="entry name" value="4pyrrole_Mease_sub1"/>
</dbReference>
<evidence type="ECO:0000259" key="6">
    <source>
        <dbReference type="Pfam" id="PF00590"/>
    </source>
</evidence>
<dbReference type="EMBL" id="JBHLTC010000029">
    <property type="protein sequence ID" value="MFC0626888.1"/>
    <property type="molecule type" value="Genomic_DNA"/>
</dbReference>
<keyword evidence="5" id="KW-0949">S-adenosyl-L-methionine</keyword>
<proteinExistence type="predicted"/>